<dbReference type="EMBL" id="AP019769">
    <property type="protein sequence ID" value="BBL45551.1"/>
    <property type="molecule type" value="Genomic_DNA"/>
</dbReference>
<protein>
    <submittedName>
        <fullName evidence="1">Pyrimidine dimer DNA glycosylase</fullName>
    </submittedName>
</protein>
<reference evidence="2" key="1">
    <citation type="journal article" date="2022" name="Int. J. Syst. Evol. Microbiol.">
        <title>Nanobdella aerobiophila gen. nov., sp. nov., a thermoacidophilic, obligate ectosymbiotic archaeon, and proposal of Nanobdellaceae fam. nov., Nanobdellales ord. nov. and Nanobdellia class. nov.</title>
        <authorList>
            <person name="Kato S."/>
            <person name="Ogasawara A."/>
            <person name="Itoh T."/>
            <person name="Sakai H.D."/>
            <person name="Shimizu M."/>
            <person name="Yuki M."/>
            <person name="Kaneko M."/>
            <person name="Takashina T."/>
            <person name="Ohkuma M."/>
        </authorList>
    </citation>
    <scope>NUCLEOTIDE SEQUENCE [LARGE SCALE GENOMIC DNA]</scope>
    <source>
        <strain evidence="2">MJ1</strain>
    </source>
</reference>
<dbReference type="Pfam" id="PF03013">
    <property type="entry name" value="Pyr_excise"/>
    <property type="match status" value="1"/>
</dbReference>
<evidence type="ECO:0000313" key="1">
    <source>
        <dbReference type="EMBL" id="BBL45551.1"/>
    </source>
</evidence>
<proteinExistence type="predicted"/>
<dbReference type="GeneID" id="74568334"/>
<accession>A0A915WS52</accession>
<dbReference type="KEGG" id="naer:MJ1_0387"/>
<sequence>MRIWSISPKYLDTKGLLGVWRETLLAQKVLQGLTKGYKNHPQLIRFKRLNNPLLYIGTYLYYIYLEGKNRNYNFDLSKILKYDLNISKIPVTKEQVNYEFNHLLKKLKNRDIKRYEEFRDIKNIEVHPIFYIIEGDIEEWEKI</sequence>
<gene>
    <name evidence="1" type="ORF">MJ1_0387</name>
</gene>
<dbReference type="AlphaFoldDB" id="A0A915WS52"/>
<name>A0A915WS52_9ARCH</name>
<dbReference type="Proteomes" id="UP001055553">
    <property type="component" value="Chromosome"/>
</dbReference>
<organism evidence="1 2">
    <name type="scientific">Nanobdella aerobiophila</name>
    <dbReference type="NCBI Taxonomy" id="2586965"/>
    <lineage>
        <taxon>Archaea</taxon>
        <taxon>Nanobdellota</taxon>
        <taxon>Nanobdellia</taxon>
        <taxon>Nanobdellales</taxon>
        <taxon>Nanobdellaceae</taxon>
        <taxon>Nanobdella</taxon>
    </lineage>
</organism>
<keyword evidence="2" id="KW-1185">Reference proteome</keyword>
<dbReference type="InterPro" id="IPR004260">
    <property type="entry name" value="Pyr-dimer_DNA_glycosylase"/>
</dbReference>
<evidence type="ECO:0000313" key="2">
    <source>
        <dbReference type="Proteomes" id="UP001055553"/>
    </source>
</evidence>
<dbReference type="RefSeq" id="WP_258393576.1">
    <property type="nucleotide sequence ID" value="NZ_AP019769.1"/>
</dbReference>